<dbReference type="InterPro" id="IPR017226">
    <property type="entry name" value="BHMT-like"/>
</dbReference>
<reference evidence="9" key="1">
    <citation type="submission" date="2016-08" db="EMBL/GenBank/DDBJ databases">
        <title>Complete genome sequence of the organohalide-respiring Epsilonproteobacterium Sulfurospirillum halorespirans.</title>
        <authorList>
            <person name="Goris T."/>
            <person name="Zimmermann J."/>
            <person name="Schenz B."/>
            <person name="Lemos M."/>
            <person name="Hackermueller J."/>
            <person name="Diekert G."/>
        </authorList>
    </citation>
    <scope>NUCLEOTIDE SEQUENCE [LARGE SCALE GENOMIC DNA]</scope>
    <source>
        <strain>DSM 13726</strain>
        <strain evidence="9">PCE-M2</strain>
    </source>
</reference>
<dbReference type="GO" id="GO:0032259">
    <property type="term" value="P:methylation"/>
    <property type="evidence" value="ECO:0007669"/>
    <property type="project" value="UniProtKB-KW"/>
</dbReference>
<dbReference type="SUPFAM" id="SSF82282">
    <property type="entry name" value="Homocysteine S-methyltransferase"/>
    <property type="match status" value="1"/>
</dbReference>
<dbReference type="NCBIfam" id="NF007020">
    <property type="entry name" value="PRK09485.1"/>
    <property type="match status" value="1"/>
</dbReference>
<feature type="binding site" evidence="6">
    <location>
        <position position="229"/>
    </location>
    <ligand>
        <name>Zn(2+)</name>
        <dbReference type="ChEBI" id="CHEBI:29105"/>
    </ligand>
</feature>
<dbReference type="PANTHER" id="PTHR46015">
    <property type="entry name" value="ZGC:172121"/>
    <property type="match status" value="1"/>
</dbReference>
<keyword evidence="2 6" id="KW-0808">Transferase</keyword>
<dbReference type="AlphaFoldDB" id="A0A1D7TJ31"/>
<evidence type="ECO:0000256" key="6">
    <source>
        <dbReference type="PROSITE-ProRule" id="PRU00333"/>
    </source>
</evidence>
<evidence type="ECO:0000256" key="3">
    <source>
        <dbReference type="ARBA" id="ARBA00022723"/>
    </source>
</evidence>
<evidence type="ECO:0000256" key="2">
    <source>
        <dbReference type="ARBA" id="ARBA00022679"/>
    </source>
</evidence>
<feature type="binding site" evidence="6">
    <location>
        <position position="294"/>
    </location>
    <ligand>
        <name>Zn(2+)</name>
        <dbReference type="ChEBI" id="CHEBI:29105"/>
    </ligand>
</feature>
<dbReference type="PANTHER" id="PTHR46015:SF1">
    <property type="entry name" value="HOMOCYSTEINE S-METHYLTRANSFERASE-LIKE ISOFORM 1"/>
    <property type="match status" value="1"/>
</dbReference>
<keyword evidence="4 6" id="KW-0862">Zinc</keyword>
<dbReference type="STRING" id="1193502.SHALO_1205"/>
<evidence type="ECO:0000313" key="9">
    <source>
        <dbReference type="Proteomes" id="UP000094609"/>
    </source>
</evidence>
<proteinExistence type="predicted"/>
<dbReference type="PATRIC" id="fig|1193502.14.peg.1223"/>
<dbReference type="GO" id="GO:0009086">
    <property type="term" value="P:methionine biosynthetic process"/>
    <property type="evidence" value="ECO:0007669"/>
    <property type="project" value="InterPro"/>
</dbReference>
<comment type="cofactor">
    <cofactor evidence="6">
        <name>Zn(2+)</name>
        <dbReference type="ChEBI" id="CHEBI:29105"/>
    </cofactor>
</comment>
<dbReference type="Gene3D" id="3.20.20.330">
    <property type="entry name" value="Homocysteine-binding-like domain"/>
    <property type="match status" value="1"/>
</dbReference>
<dbReference type="GO" id="GO:0008898">
    <property type="term" value="F:S-adenosylmethionine-homocysteine S-methyltransferase activity"/>
    <property type="evidence" value="ECO:0007669"/>
    <property type="project" value="TreeGrafter"/>
</dbReference>
<dbReference type="GO" id="GO:0033528">
    <property type="term" value="P:S-methylmethionine cycle"/>
    <property type="evidence" value="ECO:0007669"/>
    <property type="project" value="TreeGrafter"/>
</dbReference>
<dbReference type="PIRSF" id="PIRSF037505">
    <property type="entry name" value="Betaine_HMT"/>
    <property type="match status" value="1"/>
</dbReference>
<evidence type="ECO:0000259" key="7">
    <source>
        <dbReference type="PROSITE" id="PS50970"/>
    </source>
</evidence>
<gene>
    <name evidence="8" type="ORF">SHALO_1205</name>
</gene>
<evidence type="ECO:0000256" key="4">
    <source>
        <dbReference type="ARBA" id="ARBA00022833"/>
    </source>
</evidence>
<keyword evidence="1 6" id="KW-0489">Methyltransferase</keyword>
<dbReference type="InterPro" id="IPR051486">
    <property type="entry name" value="Hcy_S-methyltransferase"/>
</dbReference>
<accession>A0A1D7TJ31</accession>
<dbReference type="InterPro" id="IPR003726">
    <property type="entry name" value="HCY_dom"/>
</dbReference>
<dbReference type="RefSeq" id="WP_069477807.1">
    <property type="nucleotide sequence ID" value="NZ_CP017111.1"/>
</dbReference>
<keyword evidence="9" id="KW-1185">Reference proteome</keyword>
<dbReference type="InterPro" id="IPR036589">
    <property type="entry name" value="HCY_dom_sf"/>
</dbReference>
<dbReference type="GO" id="GO:0008270">
    <property type="term" value="F:zinc ion binding"/>
    <property type="evidence" value="ECO:0007669"/>
    <property type="project" value="InterPro"/>
</dbReference>
<dbReference type="PROSITE" id="PS50970">
    <property type="entry name" value="HCY"/>
    <property type="match status" value="1"/>
</dbReference>
<feature type="domain" description="Hcy-binding" evidence="7">
    <location>
        <begin position="2"/>
        <end position="309"/>
    </location>
</feature>
<protein>
    <recommendedName>
        <fullName evidence="5">S-methylmethionine:homocysteine methyltransferase</fullName>
    </recommendedName>
</protein>
<keyword evidence="3 6" id="KW-0479">Metal-binding</keyword>
<name>A0A1D7TJ31_9BACT</name>
<feature type="binding site" evidence="6">
    <location>
        <position position="295"/>
    </location>
    <ligand>
        <name>Zn(2+)</name>
        <dbReference type="ChEBI" id="CHEBI:29105"/>
    </ligand>
</feature>
<dbReference type="Proteomes" id="UP000094609">
    <property type="component" value="Chromosome"/>
</dbReference>
<dbReference type="FunFam" id="3.20.20.330:FF:000002">
    <property type="entry name" value="Homocysteine S-methyltransferase"/>
    <property type="match status" value="1"/>
</dbReference>
<dbReference type="EMBL" id="CP017111">
    <property type="protein sequence ID" value="AOO64983.1"/>
    <property type="molecule type" value="Genomic_DNA"/>
</dbReference>
<evidence type="ECO:0000313" key="8">
    <source>
        <dbReference type="EMBL" id="AOO64983.1"/>
    </source>
</evidence>
<sequence>MNPIETILQKQKVLIIDGAFGTELERKGYDINDSLWSAKFLMEKPEAIAAVHLDYLNAGSDCITTASYQASFEGFMKRGMSEQEAKALIQSSITIAQSVRDTFWENEQNHLKRHKPLVAASVGPYGAYLADGSEFRGNYGLNAEALMDFHRKRLATLIEAKPDLLACETIPCLIEAQALCRLLEAFPEMNAWVSFSAKDGKHINSGESIRECAAFLETQKQIVAIGINCTAPQHIESLIDEIKAVSSKPIIVYPNGGSTYNALTKTWDGLSKSSSYGKMAYTWYQKGARIIGGCCQTTPEDIAQIAQWVRA</sequence>
<dbReference type="KEGG" id="shal:SHALO_1205"/>
<evidence type="ECO:0000256" key="1">
    <source>
        <dbReference type="ARBA" id="ARBA00022603"/>
    </source>
</evidence>
<evidence type="ECO:0000256" key="5">
    <source>
        <dbReference type="ARBA" id="ARBA00076752"/>
    </source>
</evidence>
<organism evidence="8 9">
    <name type="scientific">Sulfurospirillum halorespirans DSM 13726</name>
    <dbReference type="NCBI Taxonomy" id="1193502"/>
    <lineage>
        <taxon>Bacteria</taxon>
        <taxon>Pseudomonadati</taxon>
        <taxon>Campylobacterota</taxon>
        <taxon>Epsilonproteobacteria</taxon>
        <taxon>Campylobacterales</taxon>
        <taxon>Sulfurospirillaceae</taxon>
        <taxon>Sulfurospirillum</taxon>
    </lineage>
</organism>
<dbReference type="Pfam" id="PF02574">
    <property type="entry name" value="S-methyl_trans"/>
    <property type="match status" value="1"/>
</dbReference>